<accession>A0AAD8MMV8</accession>
<dbReference type="Gene3D" id="1.20.58.2010">
    <property type="entry name" value="PRONE domain, subdomain 1"/>
    <property type="match status" value="1"/>
</dbReference>
<dbReference type="PROSITE" id="PS51334">
    <property type="entry name" value="PRONE"/>
    <property type="match status" value="1"/>
</dbReference>
<dbReference type="EMBL" id="JAUIZM010000006">
    <property type="protein sequence ID" value="KAK1379036.1"/>
    <property type="molecule type" value="Genomic_DNA"/>
</dbReference>
<evidence type="ECO:0000313" key="5">
    <source>
        <dbReference type="Proteomes" id="UP001237642"/>
    </source>
</evidence>
<dbReference type="PANTHER" id="PTHR33101:SF14">
    <property type="entry name" value="ROP GUANINE NUCLEOTIDE EXCHANGE FACTOR 7"/>
    <property type="match status" value="1"/>
</dbReference>
<evidence type="ECO:0000256" key="2">
    <source>
        <dbReference type="PROSITE-ProRule" id="PRU00663"/>
    </source>
</evidence>
<reference evidence="4" key="2">
    <citation type="submission" date="2023-05" db="EMBL/GenBank/DDBJ databases">
        <authorList>
            <person name="Schelkunov M.I."/>
        </authorList>
    </citation>
    <scope>NUCLEOTIDE SEQUENCE</scope>
    <source>
        <strain evidence="4">Hsosn_3</strain>
        <tissue evidence="4">Leaf</tissue>
    </source>
</reference>
<protein>
    <recommendedName>
        <fullName evidence="3">PRONE domain-containing protein</fullName>
    </recommendedName>
</protein>
<dbReference type="InterPro" id="IPR038937">
    <property type="entry name" value="RopGEF"/>
</dbReference>
<keyword evidence="5" id="KW-1185">Reference proteome</keyword>
<evidence type="ECO:0000259" key="3">
    <source>
        <dbReference type="PROSITE" id="PS51334"/>
    </source>
</evidence>
<evidence type="ECO:0000256" key="1">
    <source>
        <dbReference type="ARBA" id="ARBA00022658"/>
    </source>
</evidence>
<name>A0AAD8MMV8_9APIA</name>
<dbReference type="InterPro" id="IPR005512">
    <property type="entry name" value="PRONE_dom"/>
</dbReference>
<dbReference type="GO" id="GO:0005085">
    <property type="term" value="F:guanyl-nucleotide exchange factor activity"/>
    <property type="evidence" value="ECO:0007669"/>
    <property type="project" value="UniProtKB-UniRule"/>
</dbReference>
<proteinExistence type="predicted"/>
<comment type="caution">
    <text evidence="4">The sequence shown here is derived from an EMBL/GenBank/DDBJ whole genome shotgun (WGS) entry which is preliminary data.</text>
</comment>
<reference evidence="4" key="1">
    <citation type="submission" date="2023-02" db="EMBL/GenBank/DDBJ databases">
        <title>Genome of toxic invasive species Heracleum sosnowskyi carries increased number of genes despite the absence of recent whole-genome duplications.</title>
        <authorList>
            <person name="Schelkunov M."/>
            <person name="Shtratnikova V."/>
            <person name="Makarenko M."/>
            <person name="Klepikova A."/>
            <person name="Omelchenko D."/>
            <person name="Novikova G."/>
            <person name="Obukhova E."/>
            <person name="Bogdanov V."/>
            <person name="Penin A."/>
            <person name="Logacheva M."/>
        </authorList>
    </citation>
    <scope>NUCLEOTIDE SEQUENCE</scope>
    <source>
        <strain evidence="4">Hsosn_3</strain>
        <tissue evidence="4">Leaf</tissue>
    </source>
</reference>
<dbReference type="PANTHER" id="PTHR33101">
    <property type="entry name" value="ROP GUANINE NUCLEOTIDE EXCHANGE FACTOR 1"/>
    <property type="match status" value="1"/>
</dbReference>
<dbReference type="Proteomes" id="UP001237642">
    <property type="component" value="Unassembled WGS sequence"/>
</dbReference>
<gene>
    <name evidence="4" type="ORF">POM88_025780</name>
</gene>
<keyword evidence="1 2" id="KW-0344">Guanine-nucleotide releasing factor</keyword>
<dbReference type="Pfam" id="PF03759">
    <property type="entry name" value="PRONE"/>
    <property type="match status" value="2"/>
</dbReference>
<evidence type="ECO:0000313" key="4">
    <source>
        <dbReference type="EMBL" id="KAK1379036.1"/>
    </source>
</evidence>
<dbReference type="AlphaFoldDB" id="A0AAD8MMV8"/>
<feature type="domain" description="PRONE" evidence="3">
    <location>
        <begin position="1"/>
        <end position="170"/>
    </location>
</feature>
<dbReference type="Gene3D" id="1.20.58.1310">
    <property type="entry name" value="PRONE domain, subdomain 2"/>
    <property type="match status" value="1"/>
</dbReference>
<organism evidence="4 5">
    <name type="scientific">Heracleum sosnowskyi</name>
    <dbReference type="NCBI Taxonomy" id="360622"/>
    <lineage>
        <taxon>Eukaryota</taxon>
        <taxon>Viridiplantae</taxon>
        <taxon>Streptophyta</taxon>
        <taxon>Embryophyta</taxon>
        <taxon>Tracheophyta</taxon>
        <taxon>Spermatophyta</taxon>
        <taxon>Magnoliopsida</taxon>
        <taxon>eudicotyledons</taxon>
        <taxon>Gunneridae</taxon>
        <taxon>Pentapetalae</taxon>
        <taxon>asterids</taxon>
        <taxon>campanulids</taxon>
        <taxon>Apiales</taxon>
        <taxon>Apiaceae</taxon>
        <taxon>Apioideae</taxon>
        <taxon>apioid superclade</taxon>
        <taxon>Tordylieae</taxon>
        <taxon>Tordyliinae</taxon>
        <taxon>Heracleum</taxon>
    </lineage>
</organism>
<sequence>MTCRPRSDLYVNLPALRKLDTMLLEILDSFETTEFWYVDHGILAPTTDGLFVRGRPSEECKSLQEFAPESLLECIGLSSEHQALGIANQVEASVYVWRRTNPKSSRSMSRSHSRSSWAMVKELVTDSDNKELLADRAESLLLCLKQRFPGLPQTTLDMSKIHCNKVIQLY</sequence>